<gene>
    <name evidence="1" type="ORF">EYF80_007111</name>
</gene>
<comment type="caution">
    <text evidence="1">The sequence shown here is derived from an EMBL/GenBank/DDBJ whole genome shotgun (WGS) entry which is preliminary data.</text>
</comment>
<proteinExistence type="predicted"/>
<evidence type="ECO:0000313" key="1">
    <source>
        <dbReference type="EMBL" id="TNN82593.1"/>
    </source>
</evidence>
<organism evidence="1 2">
    <name type="scientific">Liparis tanakae</name>
    <name type="common">Tanaka's snailfish</name>
    <dbReference type="NCBI Taxonomy" id="230148"/>
    <lineage>
        <taxon>Eukaryota</taxon>
        <taxon>Metazoa</taxon>
        <taxon>Chordata</taxon>
        <taxon>Craniata</taxon>
        <taxon>Vertebrata</taxon>
        <taxon>Euteleostomi</taxon>
        <taxon>Actinopterygii</taxon>
        <taxon>Neopterygii</taxon>
        <taxon>Teleostei</taxon>
        <taxon>Neoteleostei</taxon>
        <taxon>Acanthomorphata</taxon>
        <taxon>Eupercaria</taxon>
        <taxon>Perciformes</taxon>
        <taxon>Cottioidei</taxon>
        <taxon>Cottales</taxon>
        <taxon>Liparidae</taxon>
        <taxon>Liparis</taxon>
    </lineage>
</organism>
<keyword evidence="2" id="KW-1185">Reference proteome</keyword>
<dbReference type="Proteomes" id="UP000314294">
    <property type="component" value="Unassembled WGS sequence"/>
</dbReference>
<name>A0A4Z2IZG4_9TELE</name>
<protein>
    <submittedName>
        <fullName evidence="1">Uncharacterized protein</fullName>
    </submittedName>
</protein>
<dbReference type="OrthoDB" id="10582125at2759"/>
<accession>A0A4Z2IZG4</accession>
<dbReference type="AlphaFoldDB" id="A0A4Z2IZG4"/>
<reference evidence="1 2" key="1">
    <citation type="submission" date="2019-03" db="EMBL/GenBank/DDBJ databases">
        <title>First draft genome of Liparis tanakae, snailfish: a comprehensive survey of snailfish specific genes.</title>
        <authorList>
            <person name="Kim W."/>
            <person name="Song I."/>
            <person name="Jeong J.-H."/>
            <person name="Kim D."/>
            <person name="Kim S."/>
            <person name="Ryu S."/>
            <person name="Song J.Y."/>
            <person name="Lee S.K."/>
        </authorList>
    </citation>
    <scope>NUCLEOTIDE SEQUENCE [LARGE SCALE GENOMIC DNA]</scope>
    <source>
        <tissue evidence="1">Muscle</tissue>
    </source>
</reference>
<sequence>MRMGSQCWGGNCPSQTRHHFFKVTGLVQALHRGVIYERAQTARLTLIGAIGGEEVRLLEGAKMDLGAGLAFPVEADGLHLYDVVRLLLKVPEDTGAAGGVDFPDESIPASIFYDPRSSDQ</sequence>
<dbReference type="EMBL" id="SRLO01000038">
    <property type="protein sequence ID" value="TNN82593.1"/>
    <property type="molecule type" value="Genomic_DNA"/>
</dbReference>
<evidence type="ECO:0000313" key="2">
    <source>
        <dbReference type="Proteomes" id="UP000314294"/>
    </source>
</evidence>